<keyword evidence="5 8" id="KW-0472">Membrane</keyword>
<dbReference type="PROSITE" id="PS50853">
    <property type="entry name" value="FN3"/>
    <property type="match status" value="11"/>
</dbReference>
<dbReference type="PROSITE" id="PS50261">
    <property type="entry name" value="G_PROTEIN_RECEP_F2_4"/>
    <property type="match status" value="1"/>
</dbReference>
<feature type="region of interest" description="Disordered" evidence="7">
    <location>
        <begin position="2712"/>
        <end position="2731"/>
    </location>
</feature>
<keyword evidence="3" id="KW-0677">Repeat</keyword>
<feature type="compositionally biased region" description="Polar residues" evidence="7">
    <location>
        <begin position="2523"/>
        <end position="2546"/>
    </location>
</feature>
<evidence type="ECO:0000256" key="7">
    <source>
        <dbReference type="SAM" id="MobiDB-lite"/>
    </source>
</evidence>
<dbReference type="InterPro" id="IPR036179">
    <property type="entry name" value="Ig-like_dom_sf"/>
</dbReference>
<evidence type="ECO:0000313" key="14">
    <source>
        <dbReference type="Proteomes" id="UP001165289"/>
    </source>
</evidence>
<feature type="region of interest" description="Disordered" evidence="7">
    <location>
        <begin position="2766"/>
        <end position="2798"/>
    </location>
</feature>
<feature type="domain" description="Fibronectin type-III" evidence="12">
    <location>
        <begin position="433"/>
        <end position="533"/>
    </location>
</feature>
<keyword evidence="2 8" id="KW-0812">Transmembrane</keyword>
<dbReference type="Pfam" id="PF00041">
    <property type="entry name" value="fn3"/>
    <property type="match status" value="10"/>
</dbReference>
<comment type="subcellular location">
    <subcellularLocation>
        <location evidence="1">Membrane</location>
        <topology evidence="1">Multi-pass membrane protein</topology>
    </subcellularLocation>
</comment>
<dbReference type="FunFam" id="2.60.40.10:FF:000028">
    <property type="entry name" value="Neuronal cell adhesion molecule"/>
    <property type="match status" value="1"/>
</dbReference>
<evidence type="ECO:0000256" key="3">
    <source>
        <dbReference type="ARBA" id="ARBA00022737"/>
    </source>
</evidence>
<feature type="region of interest" description="Disordered" evidence="7">
    <location>
        <begin position="2135"/>
        <end position="2159"/>
    </location>
</feature>
<evidence type="ECO:0000256" key="1">
    <source>
        <dbReference type="ARBA" id="ARBA00004141"/>
    </source>
</evidence>
<feature type="domain" description="Fibronectin type-III" evidence="12">
    <location>
        <begin position="640"/>
        <end position="757"/>
    </location>
</feature>
<dbReference type="SMART" id="SM00060">
    <property type="entry name" value="FN3"/>
    <property type="match status" value="11"/>
</dbReference>
<name>A0AAV7KJ74_9METZ</name>
<evidence type="ECO:0000256" key="2">
    <source>
        <dbReference type="ARBA" id="ARBA00022692"/>
    </source>
</evidence>
<feature type="domain" description="Fibronectin type-III" evidence="12">
    <location>
        <begin position="21"/>
        <end position="123"/>
    </location>
</feature>
<feature type="domain" description="Fibronectin type-III" evidence="12">
    <location>
        <begin position="125"/>
        <end position="226"/>
    </location>
</feature>
<evidence type="ECO:0000259" key="12">
    <source>
        <dbReference type="PROSITE" id="PS50853"/>
    </source>
</evidence>
<evidence type="ECO:0000259" key="9">
    <source>
        <dbReference type="PROSITE" id="PS50221"/>
    </source>
</evidence>
<feature type="domain" description="Fibronectin type-III" evidence="12">
    <location>
        <begin position="331"/>
        <end position="429"/>
    </location>
</feature>
<dbReference type="GO" id="GO:0016020">
    <property type="term" value="C:membrane"/>
    <property type="evidence" value="ECO:0007669"/>
    <property type="project" value="UniProtKB-SubCell"/>
</dbReference>
<proteinExistence type="predicted"/>
<feature type="domain" description="Fibronectin type-III" evidence="12">
    <location>
        <begin position="1074"/>
        <end position="1176"/>
    </location>
</feature>
<evidence type="ECO:0000256" key="8">
    <source>
        <dbReference type="SAM" id="Phobius"/>
    </source>
</evidence>
<dbReference type="PROSITE" id="PS50221">
    <property type="entry name" value="GAIN_B"/>
    <property type="match status" value="1"/>
</dbReference>
<feature type="compositionally biased region" description="Basic and acidic residues" evidence="7">
    <location>
        <begin position="2178"/>
        <end position="2193"/>
    </location>
</feature>
<feature type="domain" description="Ig-like" evidence="11">
    <location>
        <begin position="1178"/>
        <end position="1261"/>
    </location>
</feature>
<dbReference type="InterPro" id="IPR050713">
    <property type="entry name" value="RTP_Phos/Ushers"/>
</dbReference>
<dbReference type="InterPro" id="IPR007110">
    <property type="entry name" value="Ig-like_dom"/>
</dbReference>
<dbReference type="EMBL" id="JAKMXF010000022">
    <property type="protein sequence ID" value="KAI6660980.1"/>
    <property type="molecule type" value="Genomic_DNA"/>
</dbReference>
<evidence type="ECO:0000256" key="4">
    <source>
        <dbReference type="ARBA" id="ARBA00022989"/>
    </source>
</evidence>
<feature type="transmembrane region" description="Helical" evidence="8">
    <location>
        <begin position="1683"/>
        <end position="1704"/>
    </location>
</feature>
<dbReference type="PRINTS" id="PR00249">
    <property type="entry name" value="GPCRSECRETIN"/>
</dbReference>
<gene>
    <name evidence="13" type="ORF">LOD99_13703</name>
</gene>
<protein>
    <submittedName>
        <fullName evidence="13">Phosphatidylinositol phosphatase PTPRQ-like isoform X2</fullName>
    </submittedName>
</protein>
<feature type="domain" description="Fibronectin type-III" evidence="12">
    <location>
        <begin position="227"/>
        <end position="329"/>
    </location>
</feature>
<feature type="region of interest" description="Disordered" evidence="7">
    <location>
        <begin position="2493"/>
        <end position="2546"/>
    </location>
</feature>
<dbReference type="CDD" id="cd00063">
    <property type="entry name" value="FN3"/>
    <property type="match status" value="10"/>
</dbReference>
<feature type="transmembrane region" description="Helical" evidence="8">
    <location>
        <begin position="1840"/>
        <end position="1861"/>
    </location>
</feature>
<feature type="domain" description="Fibronectin type-III" evidence="12">
    <location>
        <begin position="865"/>
        <end position="967"/>
    </location>
</feature>
<feature type="transmembrane region" description="Helical" evidence="8">
    <location>
        <begin position="1644"/>
        <end position="1663"/>
    </location>
</feature>
<dbReference type="SUPFAM" id="SSF48726">
    <property type="entry name" value="Immunoglobulin"/>
    <property type="match status" value="1"/>
</dbReference>
<feature type="domain" description="Fibronectin type-III" evidence="12">
    <location>
        <begin position="537"/>
        <end position="636"/>
    </location>
</feature>
<feature type="region of interest" description="Disordered" evidence="7">
    <location>
        <begin position="2653"/>
        <end position="2695"/>
    </location>
</feature>
<feature type="compositionally biased region" description="Low complexity" evidence="7">
    <location>
        <begin position="2563"/>
        <end position="2576"/>
    </location>
</feature>
<dbReference type="PROSITE" id="PS50835">
    <property type="entry name" value="IG_LIKE"/>
    <property type="match status" value="1"/>
</dbReference>
<evidence type="ECO:0000313" key="13">
    <source>
        <dbReference type="EMBL" id="KAI6660980.1"/>
    </source>
</evidence>
<feature type="compositionally biased region" description="Low complexity" evidence="7">
    <location>
        <begin position="2670"/>
        <end position="2686"/>
    </location>
</feature>
<dbReference type="GO" id="GO:0007166">
    <property type="term" value="P:cell surface receptor signaling pathway"/>
    <property type="evidence" value="ECO:0007669"/>
    <property type="project" value="InterPro"/>
</dbReference>
<dbReference type="InterPro" id="IPR046338">
    <property type="entry name" value="GAIN_dom_sf"/>
</dbReference>
<dbReference type="PANTHER" id="PTHR46957">
    <property type="entry name" value="CYTOKINE RECEPTOR"/>
    <property type="match status" value="1"/>
</dbReference>
<feature type="compositionally biased region" description="Basic and acidic residues" evidence="7">
    <location>
        <begin position="2493"/>
        <end position="2502"/>
    </location>
</feature>
<dbReference type="SUPFAM" id="SSF49265">
    <property type="entry name" value="Fibronectin type III"/>
    <property type="match status" value="6"/>
</dbReference>
<feature type="domain" description="Fibronectin type-III" evidence="12">
    <location>
        <begin position="969"/>
        <end position="1072"/>
    </location>
</feature>
<sequence length="2798" mass="309988">MFHFYILLLNEISSLPYFAVPSSTVRNLTAVPSSSSITVSWYEPIMNDLNGVPTYYTLRYSGVEFQTEEKTVVVNYTSSGNETVSLTGLEAYTVYEISVTLSTSIGEGLSSSLEIRTLLTAPSSAPRNLQTSVLSANIISVTWDPPVSIDQNGILTLYTLTYKGIERDTTSRDIILYSNQSYFTNSILTDLDEFTYYDIEVSASTAAGSGPSIATSDRTEQEIPSAVPNNVMTTVLNSTAILLAWDAPDMTHWNGILLYYTLTYFGVELDRVVRVVNYTIEGSNHSNQTYEFSGLQEYTVYEFIVATHTNVGRGHAETVKNRTEEAVPSALPSKLNVQILSSSILIATWYEPPFSEQNGILTRYRITWRGLERDTEMRLEDIPVNSTSNTSYALTDLDAYTNYEVNVSSFTSVGAGPISSYTVTTLQDIPSSSVRNLTTSTEDQNATSIFVSWEVPILNDLNGILVNYSINYSGIEIDTFPRVIYLSNPNLTNQSITLIDLEEYTTYSINVSAYTKVGKGPDAIITQRTNQDVPTDIPTSFSANAISPNIINTTWEPPTAYHLGGIITSYTLTYAGRERHSLLKTKVLAVLNGSIYITPALTDLQEDTHYLISVRANTSVGAGPWTSLTVHTPEDVPSSSVRNLTTTTVGMNATSIYVSWEVPILNDLNGILVNYSINYSAYHLGGVITSYTLTYAGEERHSLLKTKILTVLNGSIYITPALTDLQEDTHYLISVRANTSVGAGPWANLTAHTTEDVPSSSVRKLTTSTEGMNATSIFVRWEVPILNDLNGILVNYSINYSGIEIDTVPRVIYLSNPNLTNQSITLIDLEEYTTYSINVSAYTKVGKGPDAIITQRTNQSAPSGVPLNLTAYPVTATIIRVEWNVPNIYFQNGVITNFTIRYTSLLFDTHRDFERVLPVHGNQTAFSFILSNLLESVTYEISVEAVTIMGSGPAEVIKASTFHTAPSKAPRNLLIHEVTTTSISLTWQPPEDEFLNGILDKYVLTYQGELLDRMMHVEEFPLSNEDDSFLQVAELTNLQENTTYTITIALFASGQMSPQIKRVVNTLDTIPSATVQNLTAVNASQFSVLIHWEEVPFREQNGRIVSYNLTTNFTHANTTSAPDLAPDFVRLNGTEVNFFLLKNLWYGVNFTVIVTPYTRHGAGPNISTTFMLDQETIPRITLPVKDEFITQSVKDNINYTRECVAEASPIPLIYWYKNDEAVPFANSSFQITITKSDLEEGLNAFVCRAINRQGTVNRTVNILLLSESVDNVVIEDTNDQIDNQETLDGEQVTNLANLVDSVIAETINDTIDMNTENKTNGTVKINLASKLFLNVIDRWDQNARKNDSNEKEDEVLFTTNTGLLFSTRSFQGGATNLTEYIDYTKCPPEIVRIYLTDETIATAIRAIDILIPKIVALNENQTNFTLATNGSMLESVVVDMTNSTEESMTFPKNTNGVNDTMRERVIIPNKQFFNESALRVTTTIIPGDGRNNTGIISVLLTHKSEPNSSNTSVEYSPDAIVNGTKTMNVLLQENITLVFPTLPPDDDKEYVCLALNDATGNWSSVGVMTLGFDMKTNTTSCTTSHLTSFAVLIQTKQLEVSFTEKIIGSTFSYILLCVSFVSLIITLILFFVAGRKFIKGDVHILYLNYTLAMLMAIGCFIIGVESVHSVDVLCTMIGLFLHYSWLSVFSWSMCNGILIFYLLFIGIMTPKRIWPYLLIIGWGLPMPIVIISSAVTQSAYTGNNTGHCWISTESGLIWSFLGPVYFILFVNCIILVCSAIRIATARKKQKHLLRLKSALYSAVILTPVLGLPWVVSLAKVATVGIEHETVQAILDRFVDWTFICLNAPCGIIFMIIIAIRVKEFRKSNKKSISTRQTSVQHTFNTLTIPKSNQAAAPLANKFKKTIKPPPIRIHVEKPEATIFASNLIVPTKDIDKDKLDIPVGCPPRPFPPKPAKPMPPQSSTLDYSTIKCEDFSNIHQNPTCVSIEDITKIFSSHHKTEALDLDLETYPMEENIYQNIATIEQGPEKPEKYSTILHDLAIPNPLFVPLDQIEIDLPVTKSAPKAKTSITSTKSFELKTKNSTTFANYHSELNLQDNISQADSARSSPVFERDQGILRRSLKKMSAIFKLSTSQLPQDTSNVAPARPPPPPHFISKGKVNESSYHNTYLEHLHKIFNDKQQDSNPKKSDDKSQLTSTLHHVSQLPSAPKQPAPYQGRVKAIRERFDSLDRAEVKRPIGPKSIRKPIETELPISLPSYEESTYQNTYADYKSSTKIDSIVIEEQPPSKGVLTVEKYNPFMTTSFTQPSQNYLATETISPVEVIGKKTENIGCFQSDKNTISYMEPEPAITSITPSRSAITISDSPTKLKRTLFSMDNTSTSYDQEETPLPSTTSISPTKSFDFSFLTASTIESTPPFNPIQQTSLPEPSLDSKLQESVTVIPEIVTDTDSHAKIPAIVPPSSKTEVIKIHETKSEVTKNPVLTEKIERKNIQSEDMPSRDRVVTSPKITCDPKPRKVIIRPRSQLNQDNTNFVTGLRSTSTSPVKRSTKVYSINSISSDQYHSSNSTSATNSTSASPTQPLSFTYKPPTDLTKVIASKNDVPISKENNLSLKNPAPVIARKPEIQFKTRVTRDPADSLPLHLSEQIIYDSEKPGAFSKPQTQKPQHVIHSRSSSSSSYSGRLSDSSEIQLRSRKGSSSKISDKIAFFDTASQGDAKSLPRPVRRSSNSSRVEITTSISPVKGISASSNMQMKGSKSFNDFSVVLSPEKSNKQKSGDGLNSHSTIKSPPVIEIPEITDL</sequence>
<dbReference type="Gene3D" id="2.60.40.10">
    <property type="entry name" value="Immunoglobulins"/>
    <property type="match status" value="12"/>
</dbReference>
<dbReference type="Pfam" id="PF00002">
    <property type="entry name" value="7tm_2"/>
    <property type="match status" value="1"/>
</dbReference>
<comment type="caution">
    <text evidence="13">The sequence shown here is derived from an EMBL/GenBank/DDBJ whole genome shotgun (WGS) entry which is preliminary data.</text>
</comment>
<feature type="transmembrane region" description="Helical" evidence="8">
    <location>
        <begin position="1611"/>
        <end position="1632"/>
    </location>
</feature>
<keyword evidence="6" id="KW-1015">Disulfide bond</keyword>
<keyword evidence="4 8" id="KW-1133">Transmembrane helix</keyword>
<reference evidence="13 14" key="1">
    <citation type="journal article" date="2023" name="BMC Biol.">
        <title>The compact genome of the sponge Oopsacas minuta (Hexactinellida) is lacking key metazoan core genes.</title>
        <authorList>
            <person name="Santini S."/>
            <person name="Schenkelaars Q."/>
            <person name="Jourda C."/>
            <person name="Duchesne M."/>
            <person name="Belahbib H."/>
            <person name="Rocher C."/>
            <person name="Selva M."/>
            <person name="Riesgo A."/>
            <person name="Vervoort M."/>
            <person name="Leys S.P."/>
            <person name="Kodjabachian L."/>
            <person name="Le Bivic A."/>
            <person name="Borchiellini C."/>
            <person name="Claverie J.M."/>
            <person name="Renard E."/>
        </authorList>
    </citation>
    <scope>NUCLEOTIDE SEQUENCE [LARGE SCALE GENOMIC DNA]</scope>
    <source>
        <strain evidence="13">SPO-2</strain>
    </source>
</reference>
<dbReference type="InterPro" id="IPR017981">
    <property type="entry name" value="GPCR_2-like_7TM"/>
</dbReference>
<feature type="transmembrane region" description="Helical" evidence="8">
    <location>
        <begin position="1716"/>
        <end position="1736"/>
    </location>
</feature>
<dbReference type="Proteomes" id="UP001165289">
    <property type="component" value="Unassembled WGS sequence"/>
</dbReference>
<dbReference type="InterPro" id="IPR036116">
    <property type="entry name" value="FN3_sf"/>
</dbReference>
<feature type="domain" description="GAIN-B" evidence="9">
    <location>
        <begin position="1440"/>
        <end position="1599"/>
    </location>
</feature>
<dbReference type="InterPro" id="IPR000832">
    <property type="entry name" value="GPCR_2_secretin-like"/>
</dbReference>
<feature type="transmembrane region" description="Helical" evidence="8">
    <location>
        <begin position="1756"/>
        <end position="1777"/>
    </location>
</feature>
<feature type="domain" description="G-protein coupled receptors family 2 profile 2" evidence="10">
    <location>
        <begin position="1608"/>
        <end position="1847"/>
    </location>
</feature>
<dbReference type="GO" id="GO:0004930">
    <property type="term" value="F:G protein-coupled receptor activity"/>
    <property type="evidence" value="ECO:0007669"/>
    <property type="project" value="InterPro"/>
</dbReference>
<dbReference type="Gene3D" id="2.60.220.50">
    <property type="match status" value="1"/>
</dbReference>
<keyword evidence="14" id="KW-1185">Reference proteome</keyword>
<feature type="compositionally biased region" description="Polar residues" evidence="7">
    <location>
        <begin position="2194"/>
        <end position="2206"/>
    </location>
</feature>
<dbReference type="InterPro" id="IPR057244">
    <property type="entry name" value="GAIN_B"/>
</dbReference>
<evidence type="ECO:0000256" key="6">
    <source>
        <dbReference type="ARBA" id="ARBA00023157"/>
    </source>
</evidence>
<evidence type="ECO:0000256" key="5">
    <source>
        <dbReference type="ARBA" id="ARBA00023136"/>
    </source>
</evidence>
<dbReference type="PANTHER" id="PTHR46957:SF1">
    <property type="entry name" value="PHOSPHATIDYLINOSITOL PHOSPHATASE PTPRQ"/>
    <property type="match status" value="1"/>
</dbReference>
<evidence type="ECO:0000259" key="11">
    <source>
        <dbReference type="PROSITE" id="PS50835"/>
    </source>
</evidence>
<evidence type="ECO:0000259" key="10">
    <source>
        <dbReference type="PROSITE" id="PS50261"/>
    </source>
</evidence>
<feature type="region of interest" description="Disordered" evidence="7">
    <location>
        <begin position="2558"/>
        <end position="2587"/>
    </location>
</feature>
<accession>A0AAV7KJ74</accession>
<dbReference type="Gene3D" id="1.20.1070.10">
    <property type="entry name" value="Rhodopsin 7-helix transmembrane proteins"/>
    <property type="match status" value="1"/>
</dbReference>
<dbReference type="InterPro" id="IPR003961">
    <property type="entry name" value="FN3_dom"/>
</dbReference>
<feature type="domain" description="Fibronectin type-III" evidence="12">
    <location>
        <begin position="758"/>
        <end position="863"/>
    </location>
</feature>
<organism evidence="13 14">
    <name type="scientific">Oopsacas minuta</name>
    <dbReference type="NCBI Taxonomy" id="111878"/>
    <lineage>
        <taxon>Eukaryota</taxon>
        <taxon>Metazoa</taxon>
        <taxon>Porifera</taxon>
        <taxon>Hexactinellida</taxon>
        <taxon>Hexasterophora</taxon>
        <taxon>Lyssacinosida</taxon>
        <taxon>Leucopsacidae</taxon>
        <taxon>Oopsacas</taxon>
    </lineage>
</organism>
<feature type="region of interest" description="Disordered" evidence="7">
    <location>
        <begin position="2178"/>
        <end position="2216"/>
    </location>
</feature>
<dbReference type="InterPro" id="IPR013783">
    <property type="entry name" value="Ig-like_fold"/>
</dbReference>